<gene>
    <name evidence="1" type="ORF">C5O19_06710</name>
</gene>
<dbReference type="EMBL" id="PTRA01000001">
    <property type="protein sequence ID" value="PQA59337.1"/>
    <property type="molecule type" value="Genomic_DNA"/>
</dbReference>
<dbReference type="GO" id="GO:0016787">
    <property type="term" value="F:hydrolase activity"/>
    <property type="evidence" value="ECO:0007669"/>
    <property type="project" value="UniProtKB-KW"/>
</dbReference>
<dbReference type="AlphaFoldDB" id="A0A2S7INN7"/>
<evidence type="ECO:0000313" key="2">
    <source>
        <dbReference type="Proteomes" id="UP000239590"/>
    </source>
</evidence>
<dbReference type="PANTHER" id="PTHR21174">
    <property type="match status" value="1"/>
</dbReference>
<dbReference type="InterPro" id="IPR009218">
    <property type="entry name" value="HD_phosphohydro"/>
</dbReference>
<dbReference type="PANTHER" id="PTHR21174:SF0">
    <property type="entry name" value="HD PHOSPHOHYDROLASE FAMILY PROTEIN-RELATED"/>
    <property type="match status" value="1"/>
</dbReference>
<protein>
    <submittedName>
        <fullName evidence="1">Metal-dependent hydrolase</fullName>
    </submittedName>
</protein>
<dbReference type="SUPFAM" id="SSF109604">
    <property type="entry name" value="HD-domain/PDEase-like"/>
    <property type="match status" value="1"/>
</dbReference>
<dbReference type="PIRSF" id="PIRSF035170">
    <property type="entry name" value="HD_phosphohydro"/>
    <property type="match status" value="1"/>
</dbReference>
<keyword evidence="2" id="KW-1185">Reference proteome</keyword>
<keyword evidence="1" id="KW-0378">Hydrolase</keyword>
<reference evidence="2" key="1">
    <citation type="submission" date="2018-02" db="EMBL/GenBank/DDBJ databases">
        <title>Genome sequencing of Solimonas sp. HR-BB.</title>
        <authorList>
            <person name="Lee Y."/>
            <person name="Jeon C.O."/>
        </authorList>
    </citation>
    <scope>NUCLEOTIDE SEQUENCE [LARGE SCALE GENOMIC DNA]</scope>
    <source>
        <strain evidence="2">HR-U</strain>
    </source>
</reference>
<organism evidence="1 2">
    <name type="scientific">Siphonobacter curvatus</name>
    <dbReference type="NCBI Taxonomy" id="2094562"/>
    <lineage>
        <taxon>Bacteria</taxon>
        <taxon>Pseudomonadati</taxon>
        <taxon>Bacteroidota</taxon>
        <taxon>Cytophagia</taxon>
        <taxon>Cytophagales</taxon>
        <taxon>Cytophagaceae</taxon>
        <taxon>Siphonobacter</taxon>
    </lineage>
</organism>
<dbReference type="OrthoDB" id="9808993at2"/>
<accession>A0A2S7INN7</accession>
<comment type="caution">
    <text evidence="1">The sequence shown here is derived from an EMBL/GenBank/DDBJ whole genome shotgun (WGS) entry which is preliminary data.</text>
</comment>
<name>A0A2S7INN7_9BACT</name>
<sequence length="208" mass="24728">MEELQSLIQSVSDASYAEKLGAFLDKHYGDTQTRPYHNWEHIHEMMDLFRSHQSQLHDPEAVLLTIYFHDVIYQPLYTNNELQSAERAQEWLSKTDLPTESIRKVYEYILSTKTHANHTEDQDLDYLLDFDLSILGSDPDRYRLYAQQIRQEFHEVPELMYREGRKRILGVFLAMPSIFKTEAFQHQYEQQARSNIEWEIKALDEPAN</sequence>
<dbReference type="Proteomes" id="UP000239590">
    <property type="component" value="Unassembled WGS sequence"/>
</dbReference>
<dbReference type="RefSeq" id="WP_104710751.1">
    <property type="nucleotide sequence ID" value="NZ_PTRA01000001.1"/>
</dbReference>
<evidence type="ECO:0000313" key="1">
    <source>
        <dbReference type="EMBL" id="PQA59337.1"/>
    </source>
</evidence>
<proteinExistence type="predicted"/>
<dbReference type="Gene3D" id="1.10.472.50">
    <property type="entry name" value="HD-domain/PDEase-like"/>
    <property type="match status" value="1"/>
</dbReference>